<dbReference type="InParanoid" id="A0A0Q9WDL0"/>
<accession>A0A0Q9WDL0</accession>
<reference evidence="4 5" key="1">
    <citation type="journal article" date="2007" name="Nature">
        <title>Evolution of genes and genomes on the Drosophila phylogeny.</title>
        <authorList>
            <consortium name="Drosophila 12 Genomes Consortium"/>
            <person name="Clark A.G."/>
            <person name="Eisen M.B."/>
            <person name="Smith D.R."/>
            <person name="Bergman C.M."/>
            <person name="Oliver B."/>
            <person name="Markow T.A."/>
            <person name="Kaufman T.C."/>
            <person name="Kellis M."/>
            <person name="Gelbart W."/>
            <person name="Iyer V.N."/>
            <person name="Pollard D.A."/>
            <person name="Sackton T.B."/>
            <person name="Larracuente A.M."/>
            <person name="Singh N.D."/>
            <person name="Abad J.P."/>
            <person name="Abt D.N."/>
            <person name="Adryan B."/>
            <person name="Aguade M."/>
            <person name="Akashi H."/>
            <person name="Anderson W.W."/>
            <person name="Aquadro C.F."/>
            <person name="Ardell D.H."/>
            <person name="Arguello R."/>
            <person name="Artieri C.G."/>
            <person name="Barbash D.A."/>
            <person name="Barker D."/>
            <person name="Barsanti P."/>
            <person name="Batterham P."/>
            <person name="Batzoglou S."/>
            <person name="Begun D."/>
            <person name="Bhutkar A."/>
            <person name="Blanco E."/>
            <person name="Bosak S.A."/>
            <person name="Bradley R.K."/>
            <person name="Brand A.D."/>
            <person name="Brent M.R."/>
            <person name="Brooks A.N."/>
            <person name="Brown R.H."/>
            <person name="Butlin R.K."/>
            <person name="Caggese C."/>
            <person name="Calvi B.R."/>
            <person name="Bernardo de Carvalho A."/>
            <person name="Caspi A."/>
            <person name="Castrezana S."/>
            <person name="Celniker S.E."/>
            <person name="Chang J.L."/>
            <person name="Chapple C."/>
            <person name="Chatterji S."/>
            <person name="Chinwalla A."/>
            <person name="Civetta A."/>
            <person name="Clifton S.W."/>
            <person name="Comeron J.M."/>
            <person name="Costello J.C."/>
            <person name="Coyne J.A."/>
            <person name="Daub J."/>
            <person name="David R.G."/>
            <person name="Delcher A.L."/>
            <person name="Delehaunty K."/>
            <person name="Do C.B."/>
            <person name="Ebling H."/>
            <person name="Edwards K."/>
            <person name="Eickbush T."/>
            <person name="Evans J.D."/>
            <person name="Filipski A."/>
            <person name="Findeiss S."/>
            <person name="Freyhult E."/>
            <person name="Fulton L."/>
            <person name="Fulton R."/>
            <person name="Garcia A.C."/>
            <person name="Gardiner A."/>
            <person name="Garfield D.A."/>
            <person name="Garvin B.E."/>
            <person name="Gibson G."/>
            <person name="Gilbert D."/>
            <person name="Gnerre S."/>
            <person name="Godfrey J."/>
            <person name="Good R."/>
            <person name="Gotea V."/>
            <person name="Gravely B."/>
            <person name="Greenberg A.J."/>
            <person name="Griffiths-Jones S."/>
            <person name="Gross S."/>
            <person name="Guigo R."/>
            <person name="Gustafson E.A."/>
            <person name="Haerty W."/>
            <person name="Hahn M.W."/>
            <person name="Halligan D.L."/>
            <person name="Halpern A.L."/>
            <person name="Halter G.M."/>
            <person name="Han M.V."/>
            <person name="Heger A."/>
            <person name="Hillier L."/>
            <person name="Hinrichs A.S."/>
            <person name="Holmes I."/>
            <person name="Hoskins R.A."/>
            <person name="Hubisz M.J."/>
            <person name="Hultmark D."/>
            <person name="Huntley M.A."/>
            <person name="Jaffe D.B."/>
            <person name="Jagadeeshan S."/>
            <person name="Jeck W.R."/>
            <person name="Johnson J."/>
            <person name="Jones C.D."/>
            <person name="Jordan W.C."/>
            <person name="Karpen G.H."/>
            <person name="Kataoka E."/>
            <person name="Keightley P.D."/>
            <person name="Kheradpour P."/>
            <person name="Kirkness E.F."/>
            <person name="Koerich L.B."/>
            <person name="Kristiansen K."/>
            <person name="Kudrna D."/>
            <person name="Kulathinal R.J."/>
            <person name="Kumar S."/>
            <person name="Kwok R."/>
            <person name="Lander E."/>
            <person name="Langley C.H."/>
            <person name="Lapoint R."/>
            <person name="Lazzaro B.P."/>
            <person name="Lee S.J."/>
            <person name="Levesque L."/>
            <person name="Li R."/>
            <person name="Lin C.F."/>
            <person name="Lin M.F."/>
            <person name="Lindblad-Toh K."/>
            <person name="Llopart A."/>
            <person name="Long M."/>
            <person name="Low L."/>
            <person name="Lozovsky E."/>
            <person name="Lu J."/>
            <person name="Luo M."/>
            <person name="Machado C.A."/>
            <person name="Makalowski W."/>
            <person name="Marzo M."/>
            <person name="Matsuda M."/>
            <person name="Matzkin L."/>
            <person name="McAllister B."/>
            <person name="McBride C.S."/>
            <person name="McKernan B."/>
            <person name="McKernan K."/>
            <person name="Mendez-Lago M."/>
            <person name="Minx P."/>
            <person name="Mollenhauer M.U."/>
            <person name="Montooth K."/>
            <person name="Mount S.M."/>
            <person name="Mu X."/>
            <person name="Myers E."/>
            <person name="Negre B."/>
            <person name="Newfeld S."/>
            <person name="Nielsen R."/>
            <person name="Noor M.A."/>
            <person name="O'Grady P."/>
            <person name="Pachter L."/>
            <person name="Papaceit M."/>
            <person name="Parisi M.J."/>
            <person name="Parisi M."/>
            <person name="Parts L."/>
            <person name="Pedersen J.S."/>
            <person name="Pesole G."/>
            <person name="Phillippy A.M."/>
            <person name="Ponting C.P."/>
            <person name="Pop M."/>
            <person name="Porcelli D."/>
            <person name="Powell J.R."/>
            <person name="Prohaska S."/>
            <person name="Pruitt K."/>
            <person name="Puig M."/>
            <person name="Quesneville H."/>
            <person name="Ram K.R."/>
            <person name="Rand D."/>
            <person name="Rasmussen M.D."/>
            <person name="Reed L.K."/>
            <person name="Reenan R."/>
            <person name="Reily A."/>
            <person name="Remington K.A."/>
            <person name="Rieger T.T."/>
            <person name="Ritchie M.G."/>
            <person name="Robin C."/>
            <person name="Rogers Y.H."/>
            <person name="Rohde C."/>
            <person name="Rozas J."/>
            <person name="Rubenfield M.J."/>
            <person name="Ruiz A."/>
            <person name="Russo S."/>
            <person name="Salzberg S.L."/>
            <person name="Sanchez-Gracia A."/>
            <person name="Saranga D.J."/>
            <person name="Sato H."/>
            <person name="Schaeffer S.W."/>
            <person name="Schatz M.C."/>
            <person name="Schlenke T."/>
            <person name="Schwartz R."/>
            <person name="Segarra C."/>
            <person name="Singh R.S."/>
            <person name="Sirot L."/>
            <person name="Sirota M."/>
            <person name="Sisneros N.B."/>
            <person name="Smith C.D."/>
            <person name="Smith T.F."/>
            <person name="Spieth J."/>
            <person name="Stage D.E."/>
            <person name="Stark A."/>
            <person name="Stephan W."/>
            <person name="Strausberg R.L."/>
            <person name="Strempel S."/>
            <person name="Sturgill D."/>
            <person name="Sutton G."/>
            <person name="Sutton G.G."/>
            <person name="Tao W."/>
            <person name="Teichmann S."/>
            <person name="Tobari Y.N."/>
            <person name="Tomimura Y."/>
            <person name="Tsolas J.M."/>
            <person name="Valente V.L."/>
            <person name="Venter E."/>
            <person name="Venter J.C."/>
            <person name="Vicario S."/>
            <person name="Vieira F.G."/>
            <person name="Vilella A.J."/>
            <person name="Villasante A."/>
            <person name="Walenz B."/>
            <person name="Wang J."/>
            <person name="Wasserman M."/>
            <person name="Watts T."/>
            <person name="Wilson D."/>
            <person name="Wilson R.K."/>
            <person name="Wing R.A."/>
            <person name="Wolfner M.F."/>
            <person name="Wong A."/>
            <person name="Wong G.K."/>
            <person name="Wu C.I."/>
            <person name="Wu G."/>
            <person name="Yamamoto D."/>
            <person name="Yang H.P."/>
            <person name="Yang S.P."/>
            <person name="Yorke J.A."/>
            <person name="Yoshida K."/>
            <person name="Zdobnov E."/>
            <person name="Zhang P."/>
            <person name="Zhang Y."/>
            <person name="Zimin A.V."/>
            <person name="Baldwin J."/>
            <person name="Abdouelleil A."/>
            <person name="Abdulkadir J."/>
            <person name="Abebe A."/>
            <person name="Abera B."/>
            <person name="Abreu J."/>
            <person name="Acer S.C."/>
            <person name="Aftuck L."/>
            <person name="Alexander A."/>
            <person name="An P."/>
            <person name="Anderson E."/>
            <person name="Anderson S."/>
            <person name="Arachi H."/>
            <person name="Azer M."/>
            <person name="Bachantsang P."/>
            <person name="Barry A."/>
            <person name="Bayul T."/>
            <person name="Berlin A."/>
            <person name="Bessette D."/>
            <person name="Bloom T."/>
            <person name="Blye J."/>
            <person name="Boguslavskiy L."/>
            <person name="Bonnet C."/>
            <person name="Boukhgalter B."/>
            <person name="Bourzgui I."/>
            <person name="Brown A."/>
            <person name="Cahill P."/>
            <person name="Channer S."/>
            <person name="Cheshatsang Y."/>
            <person name="Chuda L."/>
            <person name="Citroen M."/>
            <person name="Collymore A."/>
            <person name="Cooke P."/>
            <person name="Costello M."/>
            <person name="D'Aco K."/>
            <person name="Daza R."/>
            <person name="De Haan G."/>
            <person name="DeGray S."/>
            <person name="DeMaso C."/>
            <person name="Dhargay N."/>
            <person name="Dooley K."/>
            <person name="Dooley E."/>
            <person name="Doricent M."/>
            <person name="Dorje P."/>
            <person name="Dorjee K."/>
            <person name="Dupes A."/>
            <person name="Elong R."/>
            <person name="Falk J."/>
            <person name="Farina A."/>
            <person name="Faro S."/>
            <person name="Ferguson D."/>
            <person name="Fisher S."/>
            <person name="Foley C.D."/>
            <person name="Franke A."/>
            <person name="Friedrich D."/>
            <person name="Gadbois L."/>
            <person name="Gearin G."/>
            <person name="Gearin C.R."/>
            <person name="Giannoukos G."/>
            <person name="Goode T."/>
            <person name="Graham J."/>
            <person name="Grandbois E."/>
            <person name="Grewal S."/>
            <person name="Gyaltsen K."/>
            <person name="Hafez N."/>
            <person name="Hagos B."/>
            <person name="Hall J."/>
            <person name="Henson C."/>
            <person name="Hollinger A."/>
            <person name="Honan T."/>
            <person name="Huard M.D."/>
            <person name="Hughes L."/>
            <person name="Hurhula B."/>
            <person name="Husby M.E."/>
            <person name="Kamat A."/>
            <person name="Kanga B."/>
            <person name="Kashin S."/>
            <person name="Khazanovich D."/>
            <person name="Kisner P."/>
            <person name="Lance K."/>
            <person name="Lara M."/>
            <person name="Lee W."/>
            <person name="Lennon N."/>
            <person name="Letendre F."/>
            <person name="LeVine R."/>
            <person name="Lipovsky A."/>
            <person name="Liu X."/>
            <person name="Liu J."/>
            <person name="Liu S."/>
            <person name="Lokyitsang T."/>
            <person name="Lokyitsang Y."/>
            <person name="Lubonja R."/>
            <person name="Lui A."/>
            <person name="MacDonald P."/>
            <person name="Magnisalis V."/>
            <person name="Maru K."/>
            <person name="Matthews C."/>
            <person name="McCusker W."/>
            <person name="McDonough S."/>
            <person name="Mehta T."/>
            <person name="Meldrim J."/>
            <person name="Meneus L."/>
            <person name="Mihai O."/>
            <person name="Mihalev A."/>
            <person name="Mihova T."/>
            <person name="Mittelman R."/>
            <person name="Mlenga V."/>
            <person name="Montmayeur A."/>
            <person name="Mulrain L."/>
            <person name="Navidi A."/>
            <person name="Naylor J."/>
            <person name="Negash T."/>
            <person name="Nguyen T."/>
            <person name="Nguyen N."/>
            <person name="Nicol R."/>
            <person name="Norbu C."/>
            <person name="Norbu N."/>
            <person name="Novod N."/>
            <person name="O'Neill B."/>
            <person name="Osman S."/>
            <person name="Markiewicz E."/>
            <person name="Oyono O.L."/>
            <person name="Patti C."/>
            <person name="Phunkhang P."/>
            <person name="Pierre F."/>
            <person name="Priest M."/>
            <person name="Raghuraman S."/>
            <person name="Rege F."/>
            <person name="Reyes R."/>
            <person name="Rise C."/>
            <person name="Rogov P."/>
            <person name="Ross K."/>
            <person name="Ryan E."/>
            <person name="Settipalli S."/>
            <person name="Shea T."/>
            <person name="Sherpa N."/>
            <person name="Shi L."/>
            <person name="Shih D."/>
            <person name="Sparrow T."/>
            <person name="Spaulding J."/>
            <person name="Stalker J."/>
            <person name="Stange-Thomann N."/>
            <person name="Stavropoulos S."/>
            <person name="Stone C."/>
            <person name="Strader C."/>
            <person name="Tesfaye S."/>
            <person name="Thomson T."/>
            <person name="Thoulutsang Y."/>
            <person name="Thoulutsang D."/>
            <person name="Topham K."/>
            <person name="Topping I."/>
            <person name="Tsamla T."/>
            <person name="Vassiliev H."/>
            <person name="Vo A."/>
            <person name="Wangchuk T."/>
            <person name="Wangdi T."/>
            <person name="Weiand M."/>
            <person name="Wilkinson J."/>
            <person name="Wilson A."/>
            <person name="Yadav S."/>
            <person name="Young G."/>
            <person name="Yu Q."/>
            <person name="Zembek L."/>
            <person name="Zhong D."/>
            <person name="Zimmer A."/>
            <person name="Zwirko Z."/>
            <person name="Jaffe D.B."/>
            <person name="Alvarez P."/>
            <person name="Brockman W."/>
            <person name="Butler J."/>
            <person name="Chin C."/>
            <person name="Gnerre S."/>
            <person name="Grabherr M."/>
            <person name="Kleber M."/>
            <person name="Mauceli E."/>
            <person name="MacCallum I."/>
        </authorList>
    </citation>
    <scope>NUCLEOTIDE SEQUENCE [LARGE SCALE GENOMIC DNA]</scope>
    <source>
        <strain evidence="5">Tucson 15010-1051.87</strain>
    </source>
</reference>
<dbReference type="EMBL" id="CH940648">
    <property type="protein sequence ID" value="KRF79444.1"/>
    <property type="molecule type" value="Genomic_DNA"/>
</dbReference>
<feature type="region of interest" description="Disordered" evidence="1">
    <location>
        <begin position="180"/>
        <end position="391"/>
    </location>
</feature>
<dbReference type="InterPro" id="IPR016187">
    <property type="entry name" value="CTDL_fold"/>
</dbReference>
<evidence type="ECO:0000256" key="2">
    <source>
        <dbReference type="SAM" id="SignalP"/>
    </source>
</evidence>
<dbReference type="OrthoDB" id="441660at2759"/>
<evidence type="ECO:0000313" key="5">
    <source>
        <dbReference type="Proteomes" id="UP000008792"/>
    </source>
</evidence>
<feature type="domain" description="C-type lectin" evidence="3">
    <location>
        <begin position="46"/>
        <end position="167"/>
    </location>
</feature>
<dbReference type="InterPro" id="IPR050828">
    <property type="entry name" value="C-type_lectin/matrix_domain"/>
</dbReference>
<dbReference type="eggNOG" id="KOG4297">
    <property type="taxonomic scope" value="Eukaryota"/>
</dbReference>
<evidence type="ECO:0000256" key="1">
    <source>
        <dbReference type="SAM" id="MobiDB-lite"/>
    </source>
</evidence>
<dbReference type="PROSITE" id="PS50041">
    <property type="entry name" value="C_TYPE_LECTIN_2"/>
    <property type="match status" value="1"/>
</dbReference>
<feature type="compositionally biased region" description="Basic and acidic residues" evidence="1">
    <location>
        <begin position="196"/>
        <end position="223"/>
    </location>
</feature>
<dbReference type="CDD" id="cd00037">
    <property type="entry name" value="CLECT"/>
    <property type="match status" value="1"/>
</dbReference>
<feature type="compositionally biased region" description="Low complexity" evidence="1">
    <location>
        <begin position="303"/>
        <end position="318"/>
    </location>
</feature>
<dbReference type="Proteomes" id="UP000008792">
    <property type="component" value="Unassembled WGS sequence"/>
</dbReference>
<dbReference type="Gene3D" id="3.10.100.10">
    <property type="entry name" value="Mannose-Binding Protein A, subunit A"/>
    <property type="match status" value="1"/>
</dbReference>
<dbReference type="SUPFAM" id="SSF56436">
    <property type="entry name" value="C-type lectin-like"/>
    <property type="match status" value="1"/>
</dbReference>
<evidence type="ECO:0000313" key="4">
    <source>
        <dbReference type="EMBL" id="KRF79444.1"/>
    </source>
</evidence>
<feature type="compositionally biased region" description="Low complexity" evidence="1">
    <location>
        <begin position="326"/>
        <end position="344"/>
    </location>
</feature>
<dbReference type="PANTHER" id="PTHR45710:SF26">
    <property type="entry name" value="RH26557P"/>
    <property type="match status" value="1"/>
</dbReference>
<gene>
    <name evidence="4" type="primary">Dvir\GJ21515</name>
    <name evidence="4" type="ORF">Dvir_GJ21515</name>
</gene>
<feature type="compositionally biased region" description="Polar residues" evidence="1">
    <location>
        <begin position="281"/>
        <end position="291"/>
    </location>
</feature>
<dbReference type="InterPro" id="IPR001304">
    <property type="entry name" value="C-type_lectin-like"/>
</dbReference>
<dbReference type="PANTHER" id="PTHR45710">
    <property type="entry name" value="C-TYPE LECTIN DOMAIN-CONTAINING PROTEIN 180"/>
    <property type="match status" value="1"/>
</dbReference>
<evidence type="ECO:0000259" key="3">
    <source>
        <dbReference type="PROSITE" id="PS50041"/>
    </source>
</evidence>
<sequence length="391" mass="41926">MRLLEIVILTLIVVYPDGGLSIKRPNKASKKPDINGPCGKRYLRQINGKCYYFAGKKMNWFGAQNNCLRKNLNLADLATREEYNGIVYYLRARGNMEDFWFGGNDLQTEGRFTYISTGRPVRYFGGLKGIEATFRANLDDCLEIRLRQNTTGITDDNCQEKQYFICQTNAVKCAQPVEGGANDTHHSHEHLHHFHHDAEKGKDRDGSGNRDNEQRDVESDSRPADNSNSTEVRELPTEVSGENTSAYGEENTPMAEESLGTTVVPPDDGGEGTLPAPEGTATANGTETSGPSKADGETPVPPAEGAETPVPPAEGAETPVPPAAGVPPAEGAEAAAPPAEGAAEPAPPGSGEPAKPSEDQAETPAPDNPDNPAGRAPKTTPVEITTTTVRY</sequence>
<dbReference type="Pfam" id="PF00059">
    <property type="entry name" value="Lectin_C"/>
    <property type="match status" value="1"/>
</dbReference>
<feature type="compositionally biased region" description="Low complexity" evidence="1">
    <location>
        <begin position="379"/>
        <end position="391"/>
    </location>
</feature>
<dbReference type="InterPro" id="IPR016186">
    <property type="entry name" value="C-type_lectin-like/link_sf"/>
</dbReference>
<feature type="chain" id="PRO_5006386679" description="C-type lectin domain-containing protein" evidence="2">
    <location>
        <begin position="22"/>
        <end position="391"/>
    </location>
</feature>
<name>A0A0Q9WDL0_DROVI</name>
<dbReference type="AlphaFoldDB" id="A0A0Q9WDL0"/>
<dbReference type="SMART" id="SM00034">
    <property type="entry name" value="CLECT"/>
    <property type="match status" value="1"/>
</dbReference>
<dbReference type="FunCoup" id="A0A0Q9WDL0">
    <property type="interactions" value="7"/>
</dbReference>
<organism evidence="4 5">
    <name type="scientific">Drosophila virilis</name>
    <name type="common">Fruit fly</name>
    <dbReference type="NCBI Taxonomy" id="7244"/>
    <lineage>
        <taxon>Eukaryota</taxon>
        <taxon>Metazoa</taxon>
        <taxon>Ecdysozoa</taxon>
        <taxon>Arthropoda</taxon>
        <taxon>Hexapoda</taxon>
        <taxon>Insecta</taxon>
        <taxon>Pterygota</taxon>
        <taxon>Neoptera</taxon>
        <taxon>Endopterygota</taxon>
        <taxon>Diptera</taxon>
        <taxon>Brachycera</taxon>
        <taxon>Muscomorpha</taxon>
        <taxon>Ephydroidea</taxon>
        <taxon>Drosophilidae</taxon>
        <taxon>Drosophila</taxon>
    </lineage>
</organism>
<dbReference type="SMR" id="A0A0Q9WDL0"/>
<feature type="signal peptide" evidence="2">
    <location>
        <begin position="1"/>
        <end position="21"/>
    </location>
</feature>
<keyword evidence="5" id="KW-1185">Reference proteome</keyword>
<keyword evidence="2" id="KW-0732">Signal</keyword>
<protein>
    <recommendedName>
        <fullName evidence="3">C-type lectin domain-containing protein</fullName>
    </recommendedName>
</protein>
<proteinExistence type="predicted"/>